<evidence type="ECO:0008006" key="4">
    <source>
        <dbReference type="Google" id="ProtNLM"/>
    </source>
</evidence>
<evidence type="ECO:0000313" key="2">
    <source>
        <dbReference type="EMBL" id="CAH3124376.1"/>
    </source>
</evidence>
<keyword evidence="3" id="KW-1185">Reference proteome</keyword>
<feature type="non-terminal residue" evidence="2">
    <location>
        <position position="1"/>
    </location>
</feature>
<evidence type="ECO:0000256" key="1">
    <source>
        <dbReference type="SAM" id="MobiDB-lite"/>
    </source>
</evidence>
<dbReference type="AlphaFoldDB" id="A0AAU9WSL4"/>
<feature type="region of interest" description="Disordered" evidence="1">
    <location>
        <begin position="101"/>
        <end position="133"/>
    </location>
</feature>
<sequence length="170" mass="19290">IYVLLDILRCKWSQQNTAVGESKRLQEGKPIFLPFPKKSQGLERCLRWVKACGRGKDFTVDKVTKYTYICYLHWPGEAGPPKEFDVPLKATLKPKEVLKATKPKRKAPLARHAVPSKRRKSGSNQDKSHPVVDEAHVNDYVSDSAEALKAVTLLHKRMLASTNYHTNLKL</sequence>
<feature type="compositionally biased region" description="Basic residues" evidence="1">
    <location>
        <begin position="101"/>
        <end position="121"/>
    </location>
</feature>
<comment type="caution">
    <text evidence="2">The sequence shown here is derived from an EMBL/GenBank/DDBJ whole genome shotgun (WGS) entry which is preliminary data.</text>
</comment>
<gene>
    <name evidence="2" type="ORF">PMEA_00011235</name>
</gene>
<accession>A0AAU9WSL4</accession>
<proteinExistence type="predicted"/>
<protein>
    <recommendedName>
        <fullName evidence="4">THAP-type domain-containing protein</fullName>
    </recommendedName>
</protein>
<organism evidence="2 3">
    <name type="scientific">Pocillopora meandrina</name>
    <dbReference type="NCBI Taxonomy" id="46732"/>
    <lineage>
        <taxon>Eukaryota</taxon>
        <taxon>Metazoa</taxon>
        <taxon>Cnidaria</taxon>
        <taxon>Anthozoa</taxon>
        <taxon>Hexacorallia</taxon>
        <taxon>Scleractinia</taxon>
        <taxon>Astrocoeniina</taxon>
        <taxon>Pocilloporidae</taxon>
        <taxon>Pocillopora</taxon>
    </lineage>
</organism>
<dbReference type="EMBL" id="CALNXJ010000020">
    <property type="protein sequence ID" value="CAH3124376.1"/>
    <property type="molecule type" value="Genomic_DNA"/>
</dbReference>
<reference evidence="2 3" key="1">
    <citation type="submission" date="2022-05" db="EMBL/GenBank/DDBJ databases">
        <authorList>
            <consortium name="Genoscope - CEA"/>
            <person name="William W."/>
        </authorList>
    </citation>
    <scope>NUCLEOTIDE SEQUENCE [LARGE SCALE GENOMIC DNA]</scope>
</reference>
<name>A0AAU9WSL4_9CNID</name>
<dbReference type="Proteomes" id="UP001159428">
    <property type="component" value="Unassembled WGS sequence"/>
</dbReference>
<evidence type="ECO:0000313" key="3">
    <source>
        <dbReference type="Proteomes" id="UP001159428"/>
    </source>
</evidence>